<comment type="similarity">
    <text evidence="1">Belongs to the TIM50 family.</text>
</comment>
<evidence type="ECO:0000313" key="4">
    <source>
        <dbReference type="Proteomes" id="UP000695000"/>
    </source>
</evidence>
<dbReference type="SUPFAM" id="SSF56784">
    <property type="entry name" value="HAD-like"/>
    <property type="match status" value="1"/>
</dbReference>
<organism evidence="4 5">
    <name type="scientific">Nicrophorus vespilloides</name>
    <name type="common">Boreal carrion beetle</name>
    <dbReference type="NCBI Taxonomy" id="110193"/>
    <lineage>
        <taxon>Eukaryota</taxon>
        <taxon>Metazoa</taxon>
        <taxon>Ecdysozoa</taxon>
        <taxon>Arthropoda</taxon>
        <taxon>Hexapoda</taxon>
        <taxon>Insecta</taxon>
        <taxon>Pterygota</taxon>
        <taxon>Neoptera</taxon>
        <taxon>Endopterygota</taxon>
        <taxon>Coleoptera</taxon>
        <taxon>Polyphaga</taxon>
        <taxon>Staphyliniformia</taxon>
        <taxon>Silphidae</taxon>
        <taxon>Nicrophorinae</taxon>
        <taxon>Nicrophorus</taxon>
    </lineage>
</organism>
<dbReference type="Pfam" id="PF03031">
    <property type="entry name" value="NIF"/>
    <property type="match status" value="1"/>
</dbReference>
<protein>
    <recommendedName>
        <fullName evidence="1">Mitochondrial import inner membrane translocase subunit TIM50</fullName>
    </recommendedName>
</protein>
<dbReference type="InterPro" id="IPR004274">
    <property type="entry name" value="FCP1_dom"/>
</dbReference>
<dbReference type="SMART" id="SM00577">
    <property type="entry name" value="CPDc"/>
    <property type="match status" value="1"/>
</dbReference>
<dbReference type="GeneID" id="108567958"/>
<dbReference type="InterPro" id="IPR036412">
    <property type="entry name" value="HAD-like_sf"/>
</dbReference>
<keyword evidence="4" id="KW-1185">Reference proteome</keyword>
<feature type="region of interest" description="Disordered" evidence="2">
    <location>
        <begin position="60"/>
        <end position="88"/>
    </location>
</feature>
<dbReference type="Gene3D" id="3.40.50.1000">
    <property type="entry name" value="HAD superfamily/HAD-like"/>
    <property type="match status" value="1"/>
</dbReference>
<dbReference type="InterPro" id="IPR023214">
    <property type="entry name" value="HAD_sf"/>
</dbReference>
<evidence type="ECO:0000256" key="1">
    <source>
        <dbReference type="RuleBase" id="RU365079"/>
    </source>
</evidence>
<comment type="function">
    <text evidence="1">Essential component of the TIM23 complex, a complex that mediates the translocation of transit peptide-containing proteins across the mitochondrial inner membrane.</text>
</comment>
<dbReference type="Proteomes" id="UP000695000">
    <property type="component" value="Unplaced"/>
</dbReference>
<keyword evidence="1" id="KW-0472">Membrane</keyword>
<evidence type="ECO:0000256" key="2">
    <source>
        <dbReference type="SAM" id="MobiDB-lite"/>
    </source>
</evidence>
<keyword evidence="1" id="KW-0809">Transit peptide</keyword>
<evidence type="ECO:0000259" key="3">
    <source>
        <dbReference type="PROSITE" id="PS50969"/>
    </source>
</evidence>
<comment type="subunit">
    <text evidence="1">Component of the TIM23 complex.</text>
</comment>
<keyword evidence="1" id="KW-0653">Protein transport</keyword>
<gene>
    <name evidence="5" type="primary">LOC108567958</name>
</gene>
<evidence type="ECO:0000313" key="5">
    <source>
        <dbReference type="RefSeq" id="XP_017784265.1"/>
    </source>
</evidence>
<reference evidence="5" key="1">
    <citation type="submission" date="2025-08" db="UniProtKB">
        <authorList>
            <consortium name="RefSeq"/>
        </authorList>
    </citation>
    <scope>IDENTIFICATION</scope>
    <source>
        <tissue evidence="5">Whole Larva</tissue>
    </source>
</reference>
<feature type="compositionally biased region" description="Basic and acidic residues" evidence="2">
    <location>
        <begin position="66"/>
        <end position="88"/>
    </location>
</feature>
<keyword evidence="1" id="KW-0811">Translocation</keyword>
<name>A0ABM1NBR5_NICVS</name>
<keyword evidence="1" id="KW-0813">Transport</keyword>
<comment type="subcellular location">
    <subcellularLocation>
        <location evidence="1">Mitochondrion inner membrane</location>
        <topology evidence="1">Single-pass membrane protein</topology>
    </subcellularLocation>
</comment>
<feature type="transmembrane region" description="Helical" evidence="1">
    <location>
        <begin position="96"/>
        <end position="114"/>
    </location>
</feature>
<sequence length="377" mass="43943">MFRVTPKALTLFNNILKNPKNVILCRRECNGLMTIQNSYVQKAFFSSQIKDGNAPKSPLATLFAKGDGDKKKEEQTPPDENSQKETKEQSWRRMKYTLAFFGISFTCIGGYLIMELGKPRIGLDGLPLEDPYSDMPKFKQYILRTINELNYYKQLIKEPSRDKLLPDMIKHPYYAPKYTLVLEFTDVIVHPEWTYNTGWRFKKRPGLDHFLESLNGVFEIVVYTAEQGMTVFPIIEALDPKNHINYKLVRDATLFIDGRHVKDLDKLNRELEKTIVVDWDGKSTNHHPENVFQIPRWKGNDDDMTLFHLSSFLLAISQNQIDDIREVVKYYNQFDDALATFREKQKQLIELAEEAASAPKPQSPVNKWTPNFFKRNF</sequence>
<dbReference type="CDD" id="cd07521">
    <property type="entry name" value="HAD_FCP1-like"/>
    <property type="match status" value="1"/>
</dbReference>
<dbReference type="RefSeq" id="XP_017784265.1">
    <property type="nucleotide sequence ID" value="XM_017928776.1"/>
</dbReference>
<keyword evidence="1" id="KW-0496">Mitochondrion</keyword>
<dbReference type="PROSITE" id="PS50969">
    <property type="entry name" value="FCP1"/>
    <property type="match status" value="1"/>
</dbReference>
<proteinExistence type="inferred from homology"/>
<accession>A0ABM1NBR5</accession>
<dbReference type="PANTHER" id="PTHR12210">
    <property type="entry name" value="DULLARD PROTEIN PHOSPHATASE"/>
    <property type="match status" value="1"/>
</dbReference>
<keyword evidence="1" id="KW-1133">Transmembrane helix</keyword>
<dbReference type="InterPro" id="IPR050365">
    <property type="entry name" value="TIM50"/>
</dbReference>
<feature type="domain" description="FCP1 homology" evidence="3">
    <location>
        <begin position="173"/>
        <end position="316"/>
    </location>
</feature>
<keyword evidence="1" id="KW-0812">Transmembrane</keyword>